<dbReference type="HOGENOM" id="CLU_2336464_0_0_1"/>
<protein>
    <submittedName>
        <fullName evidence="1">Uncharacterized protein</fullName>
    </submittedName>
</protein>
<proteinExistence type="predicted"/>
<name>W1NR66_AMBTC</name>
<evidence type="ECO:0000313" key="1">
    <source>
        <dbReference type="EMBL" id="ERM98312.1"/>
    </source>
</evidence>
<gene>
    <name evidence="1" type="ORF">AMTR_s00094p00130940</name>
</gene>
<evidence type="ECO:0000313" key="2">
    <source>
        <dbReference type="Proteomes" id="UP000017836"/>
    </source>
</evidence>
<organism evidence="1 2">
    <name type="scientific">Amborella trichopoda</name>
    <dbReference type="NCBI Taxonomy" id="13333"/>
    <lineage>
        <taxon>Eukaryota</taxon>
        <taxon>Viridiplantae</taxon>
        <taxon>Streptophyta</taxon>
        <taxon>Embryophyta</taxon>
        <taxon>Tracheophyta</taxon>
        <taxon>Spermatophyta</taxon>
        <taxon>Magnoliopsida</taxon>
        <taxon>Amborellales</taxon>
        <taxon>Amborellaceae</taxon>
        <taxon>Amborella</taxon>
    </lineage>
</organism>
<dbReference type="Proteomes" id="UP000017836">
    <property type="component" value="Unassembled WGS sequence"/>
</dbReference>
<dbReference type="Gramene" id="ERM98312">
    <property type="protein sequence ID" value="ERM98312"/>
    <property type="gene ID" value="AMTR_s00094p00130940"/>
</dbReference>
<reference evidence="2" key="1">
    <citation type="journal article" date="2013" name="Science">
        <title>The Amborella genome and the evolution of flowering plants.</title>
        <authorList>
            <consortium name="Amborella Genome Project"/>
        </authorList>
    </citation>
    <scope>NUCLEOTIDE SEQUENCE [LARGE SCALE GENOMIC DNA]</scope>
</reference>
<keyword evidence="2" id="KW-1185">Reference proteome</keyword>
<dbReference type="AlphaFoldDB" id="W1NR66"/>
<dbReference type="EMBL" id="KI395392">
    <property type="protein sequence ID" value="ERM98312.1"/>
    <property type="molecule type" value="Genomic_DNA"/>
</dbReference>
<accession>W1NR66</accession>
<sequence>MTLLAAIDALSLEYYKKRTELDEWHQKYLANLATLRGLVMAEVRGHIERFDQWWTVSKVVEERLLILRKTLETFFKILLLALLCPVYFEGVPLSSFIF</sequence>